<evidence type="ECO:0000313" key="2">
    <source>
        <dbReference type="EMBL" id="WFN56934.1"/>
    </source>
</evidence>
<dbReference type="EMBL" id="CP114280">
    <property type="protein sequence ID" value="WFN56934.1"/>
    <property type="molecule type" value="Genomic_DNA"/>
</dbReference>
<evidence type="ECO:0000313" key="3">
    <source>
        <dbReference type="Proteomes" id="UP001219630"/>
    </source>
</evidence>
<dbReference type="PANTHER" id="PTHR35867:SF1">
    <property type="entry name" value="PROTEIN RSEC"/>
    <property type="match status" value="1"/>
</dbReference>
<dbReference type="InterPro" id="IPR026268">
    <property type="entry name" value="RseC"/>
</dbReference>
<evidence type="ECO:0000256" key="1">
    <source>
        <dbReference type="SAM" id="Phobius"/>
    </source>
</evidence>
<feature type="transmembrane region" description="Helical" evidence="1">
    <location>
        <begin position="105"/>
        <end position="124"/>
    </location>
</feature>
<dbReference type="Pfam" id="PF04246">
    <property type="entry name" value="RseC_MucC"/>
    <property type="match status" value="1"/>
</dbReference>
<protein>
    <submittedName>
        <fullName evidence="2">SoxR-reducing system protein RseC</fullName>
    </submittedName>
</protein>
<keyword evidence="3" id="KW-1185">Reference proteome</keyword>
<dbReference type="RefSeq" id="WP_125260341.1">
    <property type="nucleotide sequence ID" value="NZ_CP114280.1"/>
</dbReference>
<keyword evidence="1" id="KW-0812">Transmembrane</keyword>
<reference evidence="2 3" key="1">
    <citation type="submission" date="2022-12" db="EMBL/GenBank/DDBJ databases">
        <title>Complete genome sequencing of Dickeya lacustris type strain LMG30899.</title>
        <authorList>
            <person name="Dobhal S."/>
            <person name="Arizala D."/>
            <person name="Arif M."/>
        </authorList>
    </citation>
    <scope>NUCLEOTIDE SEQUENCE [LARGE SCALE GENOMIC DNA]</scope>
    <source>
        <strain evidence="2 3">LMG30899</strain>
    </source>
</reference>
<keyword evidence="1" id="KW-1133">Transmembrane helix</keyword>
<proteinExistence type="predicted"/>
<dbReference type="PIRSF" id="PIRSF004923">
    <property type="entry name" value="RseC"/>
    <property type="match status" value="1"/>
</dbReference>
<name>A0ABY8GAQ4_9GAMM</name>
<dbReference type="PANTHER" id="PTHR35867">
    <property type="entry name" value="PROTEIN RSEC"/>
    <property type="match status" value="1"/>
</dbReference>
<dbReference type="InterPro" id="IPR007359">
    <property type="entry name" value="SigmaE_reg_RseC_MucC"/>
</dbReference>
<accession>A0ABY8GAQ4</accession>
<organism evidence="2 3">
    <name type="scientific">Dickeya lacustris</name>
    <dbReference type="NCBI Taxonomy" id="2259638"/>
    <lineage>
        <taxon>Bacteria</taxon>
        <taxon>Pseudomonadati</taxon>
        <taxon>Pseudomonadota</taxon>
        <taxon>Gammaproteobacteria</taxon>
        <taxon>Enterobacterales</taxon>
        <taxon>Pectobacteriaceae</taxon>
        <taxon>Dickeya</taxon>
    </lineage>
</organism>
<gene>
    <name evidence="2" type="primary">rseC</name>
    <name evidence="2" type="ORF">O1Q98_06715</name>
</gene>
<keyword evidence="1" id="KW-0472">Membrane</keyword>
<dbReference type="Proteomes" id="UP001219630">
    <property type="component" value="Chromosome"/>
</dbReference>
<sequence length="158" mass="16984">MIKEWATVESWQDGVVVLRCEQQSGCQGCQSRSSCGNGVLSKVGGPVVHQLSLRYPHPLQPGQRVEIGLAEASLLRSAMLVYLVPLLGLMLGAMLFQYWLTSELAAVTGALLGISVSFGLLKYFSPSMANNPRYQPVILQVALVTEPRSAQHTGVAAS</sequence>
<dbReference type="NCBIfam" id="NF008115">
    <property type="entry name" value="PRK10862.1"/>
    <property type="match status" value="1"/>
</dbReference>
<feature type="transmembrane region" description="Helical" evidence="1">
    <location>
        <begin position="79"/>
        <end position="99"/>
    </location>
</feature>